<protein>
    <recommendedName>
        <fullName evidence="1">PD-(D/E)XK endonuclease-like domain-containing protein</fullName>
    </recommendedName>
</protein>
<evidence type="ECO:0000313" key="2">
    <source>
        <dbReference type="EMBL" id="AIE96075.1"/>
    </source>
</evidence>
<dbReference type="EMBL" id="KF900468">
    <property type="protein sequence ID" value="AIE96075.1"/>
    <property type="molecule type" value="Genomic_DNA"/>
</dbReference>
<organism evidence="2">
    <name type="scientific">uncultured marine group II/III euryarchaeote AD1000_72_D09</name>
    <dbReference type="NCBI Taxonomy" id="1457805"/>
    <lineage>
        <taxon>Archaea</taxon>
        <taxon>Methanobacteriati</taxon>
        <taxon>Methanobacteriota</taxon>
        <taxon>environmental samples</taxon>
    </lineage>
</organism>
<name>A0A075FWG0_9EURY</name>
<dbReference type="Pfam" id="PF12705">
    <property type="entry name" value="PDDEXK_1"/>
    <property type="match status" value="1"/>
</dbReference>
<dbReference type="InterPro" id="IPR011604">
    <property type="entry name" value="PDDEXK-like_dom_sf"/>
</dbReference>
<feature type="domain" description="PD-(D/E)XK endonuclease-like" evidence="1">
    <location>
        <begin position="250"/>
        <end position="390"/>
    </location>
</feature>
<reference evidence="2" key="1">
    <citation type="journal article" date="2014" name="Genome Biol. Evol.">
        <title>Pangenome evidence for extensive interdomain horizontal transfer affecting lineage core and shell genes in uncultured planktonic thaumarchaeota and euryarchaeota.</title>
        <authorList>
            <person name="Deschamps P."/>
            <person name="Zivanovic Y."/>
            <person name="Moreira D."/>
            <person name="Rodriguez-Valera F."/>
            <person name="Lopez-Garcia P."/>
        </authorList>
    </citation>
    <scope>NUCLEOTIDE SEQUENCE</scope>
</reference>
<dbReference type="Gene3D" id="3.90.320.10">
    <property type="match status" value="1"/>
</dbReference>
<dbReference type="AlphaFoldDB" id="A0A075FWG0"/>
<dbReference type="Gene3D" id="2.40.50.140">
    <property type="entry name" value="Nucleic acid-binding proteins"/>
    <property type="match status" value="1"/>
</dbReference>
<dbReference type="InterPro" id="IPR012340">
    <property type="entry name" value="NA-bd_OB-fold"/>
</dbReference>
<dbReference type="InterPro" id="IPR038726">
    <property type="entry name" value="PDDEXK_AddAB-type"/>
</dbReference>
<accession>A0A075FWG0</accession>
<evidence type="ECO:0000259" key="1">
    <source>
        <dbReference type="Pfam" id="PF12705"/>
    </source>
</evidence>
<proteinExistence type="predicted"/>
<sequence length="611" mass="67722">MPVRRPDPDNPKVNPYRRLSATQVNAWSNCPRLWYYGWMERLKTPLPPQILRGNAVEDCVCRVLRDSPALISADSGVSMASPLADDGSPALDEPDYWVGPALEARPKPEWPTDRASLEAWATARAEAHFQRCWDEAVADWKASPNRTGSEDDIDVDEGREMVDAAIRMHLDQVEACIDAGGGPAIEHWRGGSREHWPAPDGFPRSWGEPHPSAGSGPVSWAEAWEVARPWFVDPDAKSFTQTSANPGEWFQGEYDLVYRWSGSTRIVDLKASIGRGDRSGSYLDQLRMYGWLWWETHERAEEAEALEIWYLGTGTVKDVPRPSAEEMSGMSENLERLYQTIHAQDPDMAECPANPSPLRFFDDGGVPGDPPAHPDERARCKRCDYRGFCEGSDHDIALPLERRVERFGHAWPVTPISEIQTRVSVVGEVVGLQGPNLQDDGTVSLEFTLQDGYDRARVRPSRYGAPSEVTRAIAEGSRVRIEGGLASVWRGQLQIDLDGKSSVMVAEDGDEAPIVEVETRVSVVARVWSIDAYPNGVDVHRWAITIMDQTGSAASVAFRQFVPLSAAAITRGDEIAILNGEVGEWAGRPQVRIGPGARVVILRHSDDTPDF</sequence>
<dbReference type="SUPFAM" id="SSF50249">
    <property type="entry name" value="Nucleic acid-binding proteins"/>
    <property type="match status" value="2"/>
</dbReference>